<dbReference type="AlphaFoldDB" id="S3T663"/>
<dbReference type="InterPro" id="IPR015024">
    <property type="entry name" value="PoNi_N"/>
</dbReference>
<dbReference type="Proteomes" id="UP000014559">
    <property type="component" value="Unassembled WGS sequence"/>
</dbReference>
<sequence length="266" mass="31066">MDFENKKRQLFITERYFIKSKEYHEEGIPLYLESDAYEDDEYNSGEASRWQSITLTYWDLLLLRYTSGEPIEELISSFEDIVAGYTKQAEALAVFKGTVKPSVINGEGGFIALSMISLAVLLNQKKMLPTIKERINGGNEDQSGEDKVINKFFKILDFKHPDTNKDGVYSYDYSHLCDVIDNVLDKDDKAHALEVLDNYLSDWYGIHKNKLWYNSHLDLDNGFSYVGYWAFEAAFLVYMFDLDDTSLHKYLFYPKDIVQWIRHIEK</sequence>
<evidence type="ECO:0000313" key="3">
    <source>
        <dbReference type="EMBL" id="EPG37021.1"/>
    </source>
</evidence>
<dbReference type="PATRIC" id="fig|1217696.3.peg.2250"/>
<dbReference type="Pfam" id="PF08928">
    <property type="entry name" value="PoNi_N"/>
    <property type="match status" value="1"/>
</dbReference>
<reference evidence="3 4" key="1">
    <citation type="submission" date="2013-06" db="EMBL/GenBank/DDBJ databases">
        <title>The Genome Sequence of Acinetobacter sp. NIPH 2036.</title>
        <authorList>
            <consortium name="The Broad Institute Genome Sequencing Platform"/>
            <consortium name="The Broad Institute Genome Sequencing Center for Infectious Disease"/>
            <person name="Cerqueira G."/>
            <person name="Feldgarden M."/>
            <person name="Courvalin P."/>
            <person name="Perichon B."/>
            <person name="Grillot-Courvalin C."/>
            <person name="Clermont D."/>
            <person name="Rocha E."/>
            <person name="Yoon E.-J."/>
            <person name="Nemec A."/>
            <person name="Young S.K."/>
            <person name="Zeng Q."/>
            <person name="Gargeya S."/>
            <person name="Fitzgerald M."/>
            <person name="Abouelleil A."/>
            <person name="Alvarado L."/>
            <person name="Berlin A.M."/>
            <person name="Chapman S.B."/>
            <person name="Dewar J."/>
            <person name="Goldberg J."/>
            <person name="Griggs A."/>
            <person name="Gujja S."/>
            <person name="Hansen M."/>
            <person name="Howarth C."/>
            <person name="Imamovic A."/>
            <person name="Larimer J."/>
            <person name="McCowan C."/>
            <person name="Murphy C."/>
            <person name="Pearson M."/>
            <person name="Priest M."/>
            <person name="Roberts A."/>
            <person name="Saif S."/>
            <person name="Shea T."/>
            <person name="Sykes S."/>
            <person name="Wortman J."/>
            <person name="Nusbaum C."/>
            <person name="Birren B."/>
        </authorList>
    </citation>
    <scope>NUCLEOTIDE SEQUENCE [LARGE SCALE GENOMIC DNA]</scope>
    <source>
        <strain evidence="3 4">NIPH 2036</strain>
    </source>
</reference>
<comment type="caution">
    <text evidence="3">The sequence shown here is derived from an EMBL/GenBank/DDBJ whole genome shotgun (WGS) entry which is preliminary data.</text>
</comment>
<evidence type="ECO:0000259" key="2">
    <source>
        <dbReference type="Pfam" id="PF08929"/>
    </source>
</evidence>
<evidence type="ECO:0008006" key="5">
    <source>
        <dbReference type="Google" id="ProtNLM"/>
    </source>
</evidence>
<dbReference type="HOGENOM" id="CLU_071487_0_1_6"/>
<dbReference type="Gene3D" id="1.10.3920.10">
    <property type="entry name" value="PA2201 C-terminal domain-like"/>
    <property type="match status" value="1"/>
</dbReference>
<feature type="domain" description="PoNi C-terminal" evidence="2">
    <location>
        <begin position="145"/>
        <end position="257"/>
    </location>
</feature>
<feature type="domain" description="PoNi N-terminal" evidence="1">
    <location>
        <begin position="37"/>
        <end position="129"/>
    </location>
</feature>
<organism evidence="3 4">
    <name type="scientific">Acinetobacter colistiniresistens</name>
    <dbReference type="NCBI Taxonomy" id="280145"/>
    <lineage>
        <taxon>Bacteria</taxon>
        <taxon>Pseudomonadati</taxon>
        <taxon>Pseudomonadota</taxon>
        <taxon>Gammaproteobacteria</taxon>
        <taxon>Moraxellales</taxon>
        <taxon>Moraxellaceae</taxon>
        <taxon>Acinetobacter</taxon>
    </lineage>
</organism>
<dbReference type="EMBL" id="ATGK01000012">
    <property type="protein sequence ID" value="EPG37021.1"/>
    <property type="molecule type" value="Genomic_DNA"/>
</dbReference>
<dbReference type="InterPro" id="IPR028983">
    <property type="entry name" value="PA2201-like_C"/>
</dbReference>
<proteinExistence type="predicted"/>
<evidence type="ECO:0000259" key="1">
    <source>
        <dbReference type="Pfam" id="PF08928"/>
    </source>
</evidence>
<dbReference type="Pfam" id="PF08929">
    <property type="entry name" value="PoNi_C"/>
    <property type="match status" value="1"/>
</dbReference>
<dbReference type="SUPFAM" id="SSF140731">
    <property type="entry name" value="PA2201 C-terminal domain-like"/>
    <property type="match status" value="1"/>
</dbReference>
<dbReference type="InterPro" id="IPR015025">
    <property type="entry name" value="PoNi_C"/>
</dbReference>
<dbReference type="GeneID" id="45417492"/>
<evidence type="ECO:0000313" key="4">
    <source>
        <dbReference type="Proteomes" id="UP000014559"/>
    </source>
</evidence>
<gene>
    <name evidence="3" type="ORF">F907_02286</name>
</gene>
<protein>
    <recommendedName>
        <fullName evidence="5">DUF1911 domain-containing protein</fullName>
    </recommendedName>
</protein>
<name>S3T663_9GAMM</name>
<accession>S3T663</accession>
<dbReference type="RefSeq" id="WP_016652792.1">
    <property type="nucleotide sequence ID" value="NZ_KE340381.1"/>
</dbReference>